<feature type="transmembrane region" description="Helical" evidence="2">
    <location>
        <begin position="55"/>
        <end position="74"/>
    </location>
</feature>
<keyword evidence="2" id="KW-1133">Transmembrane helix</keyword>
<proteinExistence type="predicted"/>
<feature type="compositionally biased region" description="Basic residues" evidence="1">
    <location>
        <begin position="213"/>
        <end position="222"/>
    </location>
</feature>
<accession>A0A6N7PQZ1</accession>
<reference evidence="3 4" key="1">
    <citation type="submission" date="2019-10" db="EMBL/GenBank/DDBJ databases">
        <title>A soil myxobacterium in the family Polyangiaceae.</title>
        <authorList>
            <person name="Li Y."/>
            <person name="Wang J."/>
        </authorList>
    </citation>
    <scope>NUCLEOTIDE SEQUENCE [LARGE SCALE GENOMIC DNA]</scope>
    <source>
        <strain evidence="3 4">DSM 14734</strain>
    </source>
</reference>
<protein>
    <recommendedName>
        <fullName evidence="5">Zinc ribbon domain-containing protein</fullName>
    </recommendedName>
</protein>
<feature type="compositionally biased region" description="Basic and acidic residues" evidence="1">
    <location>
        <begin position="201"/>
        <end position="212"/>
    </location>
</feature>
<comment type="caution">
    <text evidence="3">The sequence shown here is derived from an EMBL/GenBank/DDBJ whole genome shotgun (WGS) entry which is preliminary data.</text>
</comment>
<dbReference type="RefSeq" id="WP_153821437.1">
    <property type="nucleotide sequence ID" value="NZ_WJIE01000006.1"/>
</dbReference>
<feature type="transmembrane region" description="Helical" evidence="2">
    <location>
        <begin position="32"/>
        <end position="49"/>
    </location>
</feature>
<dbReference type="Proteomes" id="UP000440224">
    <property type="component" value="Unassembled WGS sequence"/>
</dbReference>
<keyword evidence="2" id="KW-0472">Membrane</keyword>
<evidence type="ECO:0008006" key="5">
    <source>
        <dbReference type="Google" id="ProtNLM"/>
    </source>
</evidence>
<evidence type="ECO:0000313" key="4">
    <source>
        <dbReference type="Proteomes" id="UP000440224"/>
    </source>
</evidence>
<gene>
    <name evidence="3" type="ORF">GF068_22165</name>
</gene>
<keyword evidence="4" id="KW-1185">Reference proteome</keyword>
<feature type="region of interest" description="Disordered" evidence="1">
    <location>
        <begin position="258"/>
        <end position="280"/>
    </location>
</feature>
<organism evidence="3 4">
    <name type="scientific">Polyangium spumosum</name>
    <dbReference type="NCBI Taxonomy" id="889282"/>
    <lineage>
        <taxon>Bacteria</taxon>
        <taxon>Pseudomonadati</taxon>
        <taxon>Myxococcota</taxon>
        <taxon>Polyangia</taxon>
        <taxon>Polyangiales</taxon>
        <taxon>Polyangiaceae</taxon>
        <taxon>Polyangium</taxon>
    </lineage>
</organism>
<name>A0A6N7PQZ1_9BACT</name>
<keyword evidence="2" id="KW-0812">Transmembrane</keyword>
<evidence type="ECO:0000256" key="1">
    <source>
        <dbReference type="SAM" id="MobiDB-lite"/>
    </source>
</evidence>
<evidence type="ECO:0000313" key="3">
    <source>
        <dbReference type="EMBL" id="MRG94602.1"/>
    </source>
</evidence>
<dbReference type="EMBL" id="WJIE01000006">
    <property type="protein sequence ID" value="MRG94602.1"/>
    <property type="molecule type" value="Genomic_DNA"/>
</dbReference>
<dbReference type="AlphaFoldDB" id="A0A6N7PQZ1"/>
<dbReference type="OrthoDB" id="5514957at2"/>
<feature type="region of interest" description="Disordered" evidence="1">
    <location>
        <begin position="169"/>
        <end position="236"/>
    </location>
</feature>
<evidence type="ECO:0000256" key="2">
    <source>
        <dbReference type="SAM" id="Phobius"/>
    </source>
</evidence>
<sequence>MSSETKTEKRAGAEPPSVDQDLERKIADAVKLGLPAVTVFLALLGGLFVDVSTAFLVLAAGVLVTVIASFWASLRTLLGETPLSGADAYAIGAPPRAEEEQKRAVIRALKDLEFERSVGKISEEDYRTLVAKYRAEAKRLLQALDQQAAPGRERAEALVQRRLKQLGLLDVEQDESDDEDEAEAEATHEAAETDEVAEAPEPVKEEVVEAPRKAKKKKKAKRPAAASDDEAAAERACDACGTMNDEDALFCKKCGARVAAPEPAGETSEAKKADEEAEAS</sequence>
<feature type="compositionally biased region" description="Acidic residues" evidence="1">
    <location>
        <begin position="171"/>
        <end position="184"/>
    </location>
</feature>